<dbReference type="InterPro" id="IPR036895">
    <property type="entry name" value="Uracil-DNA_glycosylase-like_sf"/>
</dbReference>
<evidence type="ECO:0000256" key="2">
    <source>
        <dbReference type="ARBA" id="ARBA00006521"/>
    </source>
</evidence>
<evidence type="ECO:0000256" key="1">
    <source>
        <dbReference type="ARBA" id="ARBA00001400"/>
    </source>
</evidence>
<keyword evidence="7" id="KW-0227">DNA damage</keyword>
<organism evidence="13 14">
    <name type="scientific">Noviherbaspirillum sedimenti</name>
    <dbReference type="NCBI Taxonomy" id="2320865"/>
    <lineage>
        <taxon>Bacteria</taxon>
        <taxon>Pseudomonadati</taxon>
        <taxon>Pseudomonadota</taxon>
        <taxon>Betaproteobacteria</taxon>
        <taxon>Burkholderiales</taxon>
        <taxon>Oxalobacteraceae</taxon>
        <taxon>Noviherbaspirillum</taxon>
    </lineage>
</organism>
<evidence type="ECO:0000256" key="9">
    <source>
        <dbReference type="ARBA" id="ARBA00023004"/>
    </source>
</evidence>
<dbReference type="Gene3D" id="3.40.470.10">
    <property type="entry name" value="Uracil-DNA glycosylase-like domain"/>
    <property type="match status" value="1"/>
</dbReference>
<keyword evidence="6" id="KW-0479">Metal-binding</keyword>
<keyword evidence="10" id="KW-0411">Iron-sulfur</keyword>
<evidence type="ECO:0000256" key="10">
    <source>
        <dbReference type="ARBA" id="ARBA00023014"/>
    </source>
</evidence>
<keyword evidence="8" id="KW-0378">Hydrolase</keyword>
<dbReference type="Proteomes" id="UP000266327">
    <property type="component" value="Unassembled WGS sequence"/>
</dbReference>
<keyword evidence="14" id="KW-1185">Reference proteome</keyword>
<dbReference type="GO" id="GO:0046872">
    <property type="term" value="F:metal ion binding"/>
    <property type="evidence" value="ECO:0007669"/>
    <property type="project" value="UniProtKB-KW"/>
</dbReference>
<feature type="domain" description="Uracil-DNA glycosylase-like" evidence="12">
    <location>
        <begin position="153"/>
        <end position="306"/>
    </location>
</feature>
<dbReference type="PANTHER" id="PTHR33693:SF1">
    <property type="entry name" value="TYPE-4 URACIL-DNA GLYCOSYLASE"/>
    <property type="match status" value="1"/>
</dbReference>
<dbReference type="EMBL" id="QYUQ01000002">
    <property type="protein sequence ID" value="RJG01126.1"/>
    <property type="molecule type" value="Genomic_DNA"/>
</dbReference>
<evidence type="ECO:0000313" key="13">
    <source>
        <dbReference type="EMBL" id="RJG01126.1"/>
    </source>
</evidence>
<dbReference type="CDD" id="cd10030">
    <property type="entry name" value="UDG-F4_TTUDGA_SPO1dp_like"/>
    <property type="match status" value="1"/>
</dbReference>
<accession>A0A3A3GFU2</accession>
<sequence length="319" mass="33520">MTSMDPRRARFLQEIGVGPLWRLRERQPADLAPATAAAAVAAPVSLPVAAEIAAQVAAPFADAAAARPTPAFAAVVPATAAIPTAPAAPSSRSDSPAAWDEAVPDWVLEDAPDVLSASPADEGIDRMDWESLQSTVAACTKCRLCEGRTRTVFGSGDRQAKWLFVGEGPGYNEDLQGEPFVGPAGKLLDNMLAAMGLRRGDNAYIANAVKCRPTGENGRDRPPTPAEIAACLPHLERQIALIQPSVIVALGKSAALALLQAAADTPVAKLRGQVHRHAGVPLVVTYHPAYLLRAPEEKGKAWRDLCLAMATHADTASTR</sequence>
<evidence type="ECO:0000256" key="4">
    <source>
        <dbReference type="ARBA" id="ARBA00019403"/>
    </source>
</evidence>
<comment type="caution">
    <text evidence="13">The sequence shown here is derived from an EMBL/GenBank/DDBJ whole genome shotgun (WGS) entry which is preliminary data.</text>
</comment>
<evidence type="ECO:0000256" key="11">
    <source>
        <dbReference type="ARBA" id="ARBA00023204"/>
    </source>
</evidence>
<dbReference type="AlphaFoldDB" id="A0A3A3GFU2"/>
<keyword evidence="5" id="KW-0004">4Fe-4S</keyword>
<dbReference type="GO" id="GO:0006281">
    <property type="term" value="P:DNA repair"/>
    <property type="evidence" value="ECO:0007669"/>
    <property type="project" value="UniProtKB-KW"/>
</dbReference>
<comment type="catalytic activity">
    <reaction evidence="1">
        <text>Hydrolyzes single-stranded DNA or mismatched double-stranded DNA and polynucleotides, releasing free uracil.</text>
        <dbReference type="EC" id="3.2.2.27"/>
    </reaction>
</comment>
<dbReference type="SMART" id="SM00987">
    <property type="entry name" value="UreE_C"/>
    <property type="match status" value="1"/>
</dbReference>
<dbReference type="EC" id="3.2.2.27" evidence="3"/>
<evidence type="ECO:0000256" key="3">
    <source>
        <dbReference type="ARBA" id="ARBA00012030"/>
    </source>
</evidence>
<comment type="similarity">
    <text evidence="2">Belongs to the uracil-DNA glycosylase (UDG) superfamily. Type 4 (UDGa) family.</text>
</comment>
<evidence type="ECO:0000259" key="12">
    <source>
        <dbReference type="SMART" id="SM00986"/>
    </source>
</evidence>
<dbReference type="InterPro" id="IPR051536">
    <property type="entry name" value="UDG_Type-4/5"/>
</dbReference>
<evidence type="ECO:0000256" key="5">
    <source>
        <dbReference type="ARBA" id="ARBA00022485"/>
    </source>
</evidence>
<dbReference type="SUPFAM" id="SSF52141">
    <property type="entry name" value="Uracil-DNA glycosylase-like"/>
    <property type="match status" value="1"/>
</dbReference>
<dbReference type="GO" id="GO:0004844">
    <property type="term" value="F:uracil DNA N-glycosylase activity"/>
    <property type="evidence" value="ECO:0007669"/>
    <property type="project" value="UniProtKB-EC"/>
</dbReference>
<keyword evidence="9" id="KW-0408">Iron</keyword>
<evidence type="ECO:0000256" key="7">
    <source>
        <dbReference type="ARBA" id="ARBA00022763"/>
    </source>
</evidence>
<keyword evidence="11" id="KW-0234">DNA repair</keyword>
<evidence type="ECO:0000313" key="14">
    <source>
        <dbReference type="Proteomes" id="UP000266327"/>
    </source>
</evidence>
<dbReference type="GO" id="GO:0051539">
    <property type="term" value="F:4 iron, 4 sulfur cluster binding"/>
    <property type="evidence" value="ECO:0007669"/>
    <property type="project" value="UniProtKB-KW"/>
</dbReference>
<name>A0A3A3GFU2_9BURK</name>
<dbReference type="PANTHER" id="PTHR33693">
    <property type="entry name" value="TYPE-5 URACIL-DNA GLYCOSYLASE"/>
    <property type="match status" value="1"/>
</dbReference>
<protein>
    <recommendedName>
        <fullName evidence="4">Type-4 uracil-DNA glycosylase</fullName>
        <ecNumber evidence="3">3.2.2.27</ecNumber>
    </recommendedName>
</protein>
<dbReference type="InterPro" id="IPR005273">
    <property type="entry name" value="Ura-DNA_glyco_family4"/>
</dbReference>
<reference evidence="14" key="1">
    <citation type="submission" date="2018-09" db="EMBL/GenBank/DDBJ databases">
        <authorList>
            <person name="Zhu H."/>
        </authorList>
    </citation>
    <scope>NUCLEOTIDE SEQUENCE [LARGE SCALE GENOMIC DNA]</scope>
    <source>
        <strain evidence="14">K1S02-23</strain>
    </source>
</reference>
<gene>
    <name evidence="13" type="ORF">D3878_05630</name>
</gene>
<dbReference type="OrthoDB" id="5290748at2"/>
<dbReference type="NCBIfam" id="TIGR00758">
    <property type="entry name" value="UDG_fam4"/>
    <property type="match status" value="1"/>
</dbReference>
<evidence type="ECO:0000256" key="8">
    <source>
        <dbReference type="ARBA" id="ARBA00022801"/>
    </source>
</evidence>
<proteinExistence type="inferred from homology"/>
<dbReference type="SMART" id="SM00986">
    <property type="entry name" value="UDG"/>
    <property type="match status" value="1"/>
</dbReference>
<dbReference type="Pfam" id="PF03167">
    <property type="entry name" value="UDG"/>
    <property type="match status" value="1"/>
</dbReference>
<dbReference type="InterPro" id="IPR005122">
    <property type="entry name" value="Uracil-DNA_glycosylase-like"/>
</dbReference>
<evidence type="ECO:0000256" key="6">
    <source>
        <dbReference type="ARBA" id="ARBA00022723"/>
    </source>
</evidence>